<feature type="transmembrane region" description="Helical" evidence="1">
    <location>
        <begin position="61"/>
        <end position="81"/>
    </location>
</feature>
<dbReference type="EMBL" id="JASCZI010030771">
    <property type="protein sequence ID" value="MED6124734.1"/>
    <property type="molecule type" value="Genomic_DNA"/>
</dbReference>
<keyword evidence="1" id="KW-0472">Membrane</keyword>
<evidence type="ECO:0000313" key="3">
    <source>
        <dbReference type="Proteomes" id="UP001341840"/>
    </source>
</evidence>
<dbReference type="Proteomes" id="UP001341840">
    <property type="component" value="Unassembled WGS sequence"/>
</dbReference>
<evidence type="ECO:0000256" key="1">
    <source>
        <dbReference type="SAM" id="Phobius"/>
    </source>
</evidence>
<evidence type="ECO:0000313" key="2">
    <source>
        <dbReference type="EMBL" id="MED6124734.1"/>
    </source>
</evidence>
<organism evidence="2 3">
    <name type="scientific">Stylosanthes scabra</name>
    <dbReference type="NCBI Taxonomy" id="79078"/>
    <lineage>
        <taxon>Eukaryota</taxon>
        <taxon>Viridiplantae</taxon>
        <taxon>Streptophyta</taxon>
        <taxon>Embryophyta</taxon>
        <taxon>Tracheophyta</taxon>
        <taxon>Spermatophyta</taxon>
        <taxon>Magnoliopsida</taxon>
        <taxon>eudicotyledons</taxon>
        <taxon>Gunneridae</taxon>
        <taxon>Pentapetalae</taxon>
        <taxon>rosids</taxon>
        <taxon>fabids</taxon>
        <taxon>Fabales</taxon>
        <taxon>Fabaceae</taxon>
        <taxon>Papilionoideae</taxon>
        <taxon>50 kb inversion clade</taxon>
        <taxon>dalbergioids sensu lato</taxon>
        <taxon>Dalbergieae</taxon>
        <taxon>Pterocarpus clade</taxon>
        <taxon>Stylosanthes</taxon>
    </lineage>
</organism>
<gene>
    <name evidence="2" type="ORF">PIB30_061704</name>
</gene>
<protein>
    <submittedName>
        <fullName evidence="2">Uncharacterized protein</fullName>
    </submittedName>
</protein>
<feature type="transmembrane region" description="Helical" evidence="1">
    <location>
        <begin position="104"/>
        <end position="125"/>
    </location>
</feature>
<accession>A0ABU6RLA5</accession>
<reference evidence="2 3" key="1">
    <citation type="journal article" date="2023" name="Plants (Basel)">
        <title>Bridging the Gap: Combining Genomics and Transcriptomics Approaches to Understand Stylosanthes scabra, an Orphan Legume from the Brazilian Caatinga.</title>
        <authorList>
            <person name="Ferreira-Neto J.R.C."/>
            <person name="da Silva M.D."/>
            <person name="Binneck E."/>
            <person name="de Melo N.F."/>
            <person name="da Silva R.H."/>
            <person name="de Melo A.L.T.M."/>
            <person name="Pandolfi V."/>
            <person name="Bustamante F.O."/>
            <person name="Brasileiro-Vidal A.C."/>
            <person name="Benko-Iseppon A.M."/>
        </authorList>
    </citation>
    <scope>NUCLEOTIDE SEQUENCE [LARGE SCALE GENOMIC DNA]</scope>
    <source>
        <tissue evidence="2">Leaves</tissue>
    </source>
</reference>
<keyword evidence="1" id="KW-1133">Transmembrane helix</keyword>
<keyword evidence="1" id="KW-0812">Transmembrane</keyword>
<proteinExistence type="predicted"/>
<keyword evidence="3" id="KW-1185">Reference proteome</keyword>
<comment type="caution">
    <text evidence="2">The sequence shown here is derived from an EMBL/GenBank/DDBJ whole genome shotgun (WGS) entry which is preliminary data.</text>
</comment>
<feature type="transmembrane region" description="Helical" evidence="1">
    <location>
        <begin position="175"/>
        <end position="199"/>
    </location>
</feature>
<name>A0ABU6RLA5_9FABA</name>
<sequence>MNNYDNMSGPDISKILHFLSICILAFINEGTSTLSCAFTEEPWSWGLSVPVSLYLKFALELHSHLGICVGIGLPSLVYWGATRNSIDWYWDAVMKFNVEIMKTGMCNLIIGLLHLLVSKLVHYIIEWVHDHKLKKKLSSSQLPCSCILASMISKFESSAFCEYALLLSSVSVKNIIFKLIELIIIFFYNGNILLLSWCFSGQLYSYEVGKAISWVSMGSSMFVWIKALLKLFHVHEEEALYKLEENDLNFAIQSVEEESKDQSTCSTEC</sequence>